<dbReference type="Pfam" id="PF00702">
    <property type="entry name" value="Hydrolase"/>
    <property type="match status" value="1"/>
</dbReference>
<evidence type="ECO:0000313" key="2">
    <source>
        <dbReference type="EMBL" id="OWZ84704.1"/>
    </source>
</evidence>
<proteinExistence type="predicted"/>
<keyword evidence="1" id="KW-0378">Hydrolase</keyword>
<dbReference type="PANTHER" id="PTHR43316">
    <property type="entry name" value="HYDROLASE, HALOACID DELAHOGENASE-RELATED"/>
    <property type="match status" value="1"/>
</dbReference>
<evidence type="ECO:0000256" key="1">
    <source>
        <dbReference type="ARBA" id="ARBA00022801"/>
    </source>
</evidence>
<comment type="caution">
    <text evidence="2">The sequence shown here is derived from an EMBL/GenBank/DDBJ whole genome shotgun (WGS) entry which is preliminary data.</text>
</comment>
<dbReference type="PANTHER" id="PTHR43316:SF3">
    <property type="entry name" value="HALOACID DEHALOGENASE, TYPE II (AFU_ORTHOLOGUE AFUA_2G07750)-RELATED"/>
    <property type="match status" value="1"/>
</dbReference>
<reference evidence="2 3" key="1">
    <citation type="submission" date="2017-06" db="EMBL/GenBank/DDBJ databases">
        <title>Draft Genome Sequence of Natranaerobius trueperi halophilic, alkalithermophilic bacteria from soda lakes.</title>
        <authorList>
            <person name="Zhao B."/>
        </authorList>
    </citation>
    <scope>NUCLEOTIDE SEQUENCE [LARGE SCALE GENOMIC DNA]</scope>
    <source>
        <strain evidence="2 3">DSM 18760</strain>
    </source>
</reference>
<dbReference type="AlphaFoldDB" id="A0A226C277"/>
<dbReference type="SFLD" id="SFLDS00003">
    <property type="entry name" value="Haloacid_Dehalogenase"/>
    <property type="match status" value="1"/>
</dbReference>
<evidence type="ECO:0000313" key="3">
    <source>
        <dbReference type="Proteomes" id="UP000214588"/>
    </source>
</evidence>
<dbReference type="SFLD" id="SFLDG01129">
    <property type="entry name" value="C1.5:_HAD__Beta-PGM__Phosphata"/>
    <property type="match status" value="1"/>
</dbReference>
<dbReference type="CDD" id="cd01427">
    <property type="entry name" value="HAD_like"/>
    <property type="match status" value="1"/>
</dbReference>
<dbReference type="InterPro" id="IPR023214">
    <property type="entry name" value="HAD_sf"/>
</dbReference>
<dbReference type="SUPFAM" id="SSF56784">
    <property type="entry name" value="HAD-like"/>
    <property type="match status" value="1"/>
</dbReference>
<dbReference type="EMBL" id="NIQC01000002">
    <property type="protein sequence ID" value="OWZ84704.1"/>
    <property type="molecule type" value="Genomic_DNA"/>
</dbReference>
<name>A0A226C277_9FIRM</name>
<dbReference type="InterPro" id="IPR051540">
    <property type="entry name" value="S-2-haloacid_dehalogenase"/>
</dbReference>
<gene>
    <name evidence="2" type="ORF">CDO51_01370</name>
</gene>
<dbReference type="GO" id="GO:0016787">
    <property type="term" value="F:hydrolase activity"/>
    <property type="evidence" value="ECO:0007669"/>
    <property type="project" value="UniProtKB-KW"/>
</dbReference>
<dbReference type="InterPro" id="IPR036412">
    <property type="entry name" value="HAD-like_sf"/>
</dbReference>
<dbReference type="Gene3D" id="3.40.50.1000">
    <property type="entry name" value="HAD superfamily/HAD-like"/>
    <property type="match status" value="1"/>
</dbReference>
<protein>
    <recommendedName>
        <fullName evidence="4">Hydrolase</fullName>
    </recommendedName>
</protein>
<dbReference type="Proteomes" id="UP000214588">
    <property type="component" value="Unassembled WGS sequence"/>
</dbReference>
<dbReference type="OrthoDB" id="9809962at2"/>
<dbReference type="PRINTS" id="PR00413">
    <property type="entry name" value="HADHALOGNASE"/>
</dbReference>
<dbReference type="RefSeq" id="WP_089022508.1">
    <property type="nucleotide sequence ID" value="NZ_NIQC01000002.1"/>
</dbReference>
<accession>A0A226C277</accession>
<dbReference type="InterPro" id="IPR006439">
    <property type="entry name" value="HAD-SF_hydro_IA"/>
</dbReference>
<organism evidence="2 3">
    <name type="scientific">Natranaerobius trueperi</name>
    <dbReference type="NCBI Taxonomy" id="759412"/>
    <lineage>
        <taxon>Bacteria</taxon>
        <taxon>Bacillati</taxon>
        <taxon>Bacillota</taxon>
        <taxon>Clostridia</taxon>
        <taxon>Natranaerobiales</taxon>
        <taxon>Natranaerobiaceae</taxon>
        <taxon>Natranaerobius</taxon>
    </lineage>
</organism>
<sequence length="239" mass="28081">MYKVILFDLDGTLLPVDTNMFLHQYLKLIKENVKELYNPDLFVNHVLEGSKYMIKNKESEKSNEEVFFDYFLEVVDLSKNELNSFFEYFYDKEFPKLETYIGQTNDIPLEIIKYLRKKGYQIVIATNPVFPRKAIEHRLSWINISPDECDLITSYENMHHAKPNPKYYSEISSKLNVRQENCLMIGNDTKEDLVAKKVGMEVFLVTDYLIDQGEGYIEELSPDQKGTLNEMSNLLKQNL</sequence>
<keyword evidence="3" id="KW-1185">Reference proteome</keyword>
<dbReference type="Gene3D" id="1.10.150.520">
    <property type="match status" value="1"/>
</dbReference>
<evidence type="ECO:0008006" key="4">
    <source>
        <dbReference type="Google" id="ProtNLM"/>
    </source>
</evidence>